<feature type="domain" description="HTH marR-type" evidence="1">
    <location>
        <begin position="1"/>
        <end position="137"/>
    </location>
</feature>
<dbReference type="RefSeq" id="WP_007937586.1">
    <property type="nucleotide sequence ID" value="NZ_AKVJ01000066.1"/>
</dbReference>
<evidence type="ECO:0000313" key="3">
    <source>
        <dbReference type="Proteomes" id="UP000004324"/>
    </source>
</evidence>
<comment type="caution">
    <text evidence="2">The sequence shown here is derived from an EMBL/GenBank/DDBJ whole genome shotgun (WGS) entry which is preliminary data.</text>
</comment>
<dbReference type="Proteomes" id="UP000004324">
    <property type="component" value="Unassembled WGS sequence"/>
</dbReference>
<dbReference type="EMBL" id="AKVJ01000066">
    <property type="protein sequence ID" value="EIW16484.1"/>
    <property type="molecule type" value="Genomic_DNA"/>
</dbReference>
<protein>
    <submittedName>
        <fullName evidence="2">Regulatory protein MarR</fullName>
    </submittedName>
</protein>
<evidence type="ECO:0000313" key="2">
    <source>
        <dbReference type="EMBL" id="EIW16484.1"/>
    </source>
</evidence>
<dbReference type="InterPro" id="IPR036388">
    <property type="entry name" value="WH-like_DNA-bd_sf"/>
</dbReference>
<dbReference type="PATRIC" id="fig|1149862.3.peg.4009"/>
<dbReference type="SMART" id="SM00347">
    <property type="entry name" value="HTH_MARR"/>
    <property type="match status" value="1"/>
</dbReference>
<dbReference type="GO" id="GO:0003700">
    <property type="term" value="F:DNA-binding transcription factor activity"/>
    <property type="evidence" value="ECO:0007669"/>
    <property type="project" value="InterPro"/>
</dbReference>
<evidence type="ECO:0000259" key="1">
    <source>
        <dbReference type="PROSITE" id="PS50995"/>
    </source>
</evidence>
<dbReference type="SUPFAM" id="SSF46785">
    <property type="entry name" value="Winged helix' DNA-binding domain"/>
    <property type="match status" value="1"/>
</dbReference>
<dbReference type="Pfam" id="PF12802">
    <property type="entry name" value="MarR_2"/>
    <property type="match status" value="1"/>
</dbReference>
<dbReference type="PROSITE" id="PS50995">
    <property type="entry name" value="HTH_MARR_2"/>
    <property type="match status" value="1"/>
</dbReference>
<dbReference type="InterPro" id="IPR000835">
    <property type="entry name" value="HTH_MarR-typ"/>
</dbReference>
<gene>
    <name evidence="2" type="ORF">FB4_0995</name>
</gene>
<dbReference type="PANTHER" id="PTHR33164:SF43">
    <property type="entry name" value="HTH-TYPE TRANSCRIPTIONAL REPRESSOR YETL"/>
    <property type="match status" value="1"/>
</dbReference>
<dbReference type="Gene3D" id="1.10.10.10">
    <property type="entry name" value="Winged helix-like DNA-binding domain superfamily/Winged helix DNA-binding domain"/>
    <property type="match status" value="1"/>
</dbReference>
<sequence length="150" mass="17319">MEMEQIRETFHVMTRRLGLIDKCGCKVSETDLSVIQSHILYEINKRRHPSMQEVADALGMDITTFSRQVQTLVKLELVEKVEDPQDRRVYMLSLSELGARVVIEISEQMNSYFQEVFSGMTEFEKETVIRSIQLLNRSLAQSSVCCSPVR</sequence>
<accession>I9L7Y5</accession>
<dbReference type="InterPro" id="IPR039422">
    <property type="entry name" value="MarR/SlyA-like"/>
</dbReference>
<dbReference type="AlphaFoldDB" id="I9L7Y5"/>
<dbReference type="PRINTS" id="PR00598">
    <property type="entry name" value="HTHMARR"/>
</dbReference>
<organism evidence="2 3">
    <name type="scientific">Pelosinus fermentans B4</name>
    <dbReference type="NCBI Taxonomy" id="1149862"/>
    <lineage>
        <taxon>Bacteria</taxon>
        <taxon>Bacillati</taxon>
        <taxon>Bacillota</taxon>
        <taxon>Negativicutes</taxon>
        <taxon>Selenomonadales</taxon>
        <taxon>Sporomusaceae</taxon>
        <taxon>Pelosinus</taxon>
    </lineage>
</organism>
<dbReference type="PANTHER" id="PTHR33164">
    <property type="entry name" value="TRANSCRIPTIONAL REGULATOR, MARR FAMILY"/>
    <property type="match status" value="1"/>
</dbReference>
<keyword evidence="3" id="KW-1185">Reference proteome</keyword>
<reference evidence="2 3" key="1">
    <citation type="journal article" date="2012" name="J. Bacteriol.">
        <title>Draft Genome Sequences for Two Metal-Reducing Pelosinus fermentans Strains Isolated from a Cr(VI)-Contaminated Site and for Type Strain R7.</title>
        <authorList>
            <person name="Brown S.D."/>
            <person name="Podar M."/>
            <person name="Klingeman D.M."/>
            <person name="Johnson C.M."/>
            <person name="Yang Z.K."/>
            <person name="Utturkar S.M."/>
            <person name="Land M.L."/>
            <person name="Mosher J.J."/>
            <person name="Hurt R.A.Jr."/>
            <person name="Phelps T.J."/>
            <person name="Palumbo A.V."/>
            <person name="Arkin A.P."/>
            <person name="Hazen T.C."/>
            <person name="Elias D.A."/>
        </authorList>
    </citation>
    <scope>NUCLEOTIDE SEQUENCE [LARGE SCALE GENOMIC DNA]</scope>
    <source>
        <strain evidence="2 3">B4</strain>
    </source>
</reference>
<dbReference type="OrthoDB" id="1853358at2"/>
<dbReference type="InterPro" id="IPR036390">
    <property type="entry name" value="WH_DNA-bd_sf"/>
</dbReference>
<dbReference type="GO" id="GO:0006950">
    <property type="term" value="P:response to stress"/>
    <property type="evidence" value="ECO:0007669"/>
    <property type="project" value="TreeGrafter"/>
</dbReference>
<proteinExistence type="predicted"/>
<name>I9L7Y5_9FIRM</name>